<dbReference type="InterPro" id="IPR037066">
    <property type="entry name" value="Plug_dom_sf"/>
</dbReference>
<dbReference type="InterPro" id="IPR010105">
    <property type="entry name" value="TonB_sidphr_rcpt"/>
</dbReference>
<evidence type="ECO:0000256" key="8">
    <source>
        <dbReference type="ARBA" id="ARBA00023004"/>
    </source>
</evidence>
<dbReference type="InterPro" id="IPR011662">
    <property type="entry name" value="Secretin/TonB_short_N"/>
</dbReference>
<evidence type="ECO:0000256" key="3">
    <source>
        <dbReference type="ARBA" id="ARBA00022448"/>
    </source>
</evidence>
<dbReference type="SMART" id="SM00965">
    <property type="entry name" value="STN"/>
    <property type="match status" value="1"/>
</dbReference>
<evidence type="ECO:0000256" key="15">
    <source>
        <dbReference type="PROSITE-ProRule" id="PRU10144"/>
    </source>
</evidence>
<comment type="similarity">
    <text evidence="2 14 16">Belongs to the TonB-dependent receptor family.</text>
</comment>
<keyword evidence="4 14" id="KW-1134">Transmembrane beta strand</keyword>
<keyword evidence="20" id="KW-1185">Reference proteome</keyword>
<feature type="domain" description="Secretin/TonB short N-terminal" evidence="18">
    <location>
        <begin position="80"/>
        <end position="130"/>
    </location>
</feature>
<dbReference type="NCBIfam" id="TIGR01783">
    <property type="entry name" value="TonB-siderophor"/>
    <property type="match status" value="1"/>
</dbReference>
<keyword evidence="5" id="KW-0410">Iron transport</keyword>
<keyword evidence="6 14" id="KW-0812">Transmembrane</keyword>
<dbReference type="PROSITE" id="PS01156">
    <property type="entry name" value="TONB_DEPENDENT_REC_2"/>
    <property type="match status" value="1"/>
</dbReference>
<evidence type="ECO:0000256" key="7">
    <source>
        <dbReference type="ARBA" id="ARBA00022729"/>
    </source>
</evidence>
<comment type="caution">
    <text evidence="19">The sequence shown here is derived from an EMBL/GenBank/DDBJ whole genome shotgun (WGS) entry which is preliminary data.</text>
</comment>
<dbReference type="EMBL" id="CATZLL010000007">
    <property type="protein sequence ID" value="CAJ0815818.1"/>
    <property type="molecule type" value="Genomic_DNA"/>
</dbReference>
<dbReference type="Pfam" id="PF07660">
    <property type="entry name" value="STN"/>
    <property type="match status" value="1"/>
</dbReference>
<reference evidence="19 20" key="1">
    <citation type="submission" date="2023-07" db="EMBL/GenBank/DDBJ databases">
        <authorList>
            <person name="Peeters C."/>
        </authorList>
    </citation>
    <scope>NUCLEOTIDE SEQUENCE [LARGE SCALE GENOMIC DNA]</scope>
    <source>
        <strain evidence="19 20">LMG 18101</strain>
    </source>
</reference>
<evidence type="ECO:0000256" key="11">
    <source>
        <dbReference type="ARBA" id="ARBA00023136"/>
    </source>
</evidence>
<dbReference type="PANTHER" id="PTHR32552">
    <property type="entry name" value="FERRICHROME IRON RECEPTOR-RELATED"/>
    <property type="match status" value="1"/>
</dbReference>
<dbReference type="InterPro" id="IPR000531">
    <property type="entry name" value="Beta-barrel_TonB"/>
</dbReference>
<evidence type="ECO:0000256" key="9">
    <source>
        <dbReference type="ARBA" id="ARBA00023065"/>
    </source>
</evidence>
<dbReference type="RefSeq" id="WP_316681403.1">
    <property type="nucleotide sequence ID" value="NZ_CATZLL010000007.1"/>
</dbReference>
<evidence type="ECO:0000256" key="1">
    <source>
        <dbReference type="ARBA" id="ARBA00004571"/>
    </source>
</evidence>
<keyword evidence="7" id="KW-0732">Signal</keyword>
<evidence type="ECO:0000256" key="14">
    <source>
        <dbReference type="PROSITE-ProRule" id="PRU01360"/>
    </source>
</evidence>
<dbReference type="PANTHER" id="PTHR32552:SF82">
    <property type="entry name" value="FCUA PROTEIN"/>
    <property type="match status" value="1"/>
</dbReference>
<feature type="region of interest" description="Disordered" evidence="17">
    <location>
        <begin position="122"/>
        <end position="144"/>
    </location>
</feature>
<protein>
    <submittedName>
        <fullName evidence="19">Ferric-anguibactin receptor FatA</fullName>
    </submittedName>
</protein>
<dbReference type="PROSITE" id="PS52016">
    <property type="entry name" value="TONB_DEPENDENT_REC_3"/>
    <property type="match status" value="1"/>
</dbReference>
<dbReference type="Proteomes" id="UP001189757">
    <property type="component" value="Unassembled WGS sequence"/>
</dbReference>
<evidence type="ECO:0000256" key="4">
    <source>
        <dbReference type="ARBA" id="ARBA00022452"/>
    </source>
</evidence>
<comment type="subcellular location">
    <subcellularLocation>
        <location evidence="1 14">Cell outer membrane</location>
        <topology evidence="1 14">Multi-pass membrane protein</topology>
    </subcellularLocation>
</comment>
<dbReference type="InterPro" id="IPR012910">
    <property type="entry name" value="Plug_dom"/>
</dbReference>
<keyword evidence="3 14" id="KW-0813">Transport</keyword>
<name>A0ABN9JPG4_9RALS</name>
<keyword evidence="12 19" id="KW-0675">Receptor</keyword>
<evidence type="ECO:0000313" key="20">
    <source>
        <dbReference type="Proteomes" id="UP001189757"/>
    </source>
</evidence>
<evidence type="ECO:0000256" key="10">
    <source>
        <dbReference type="ARBA" id="ARBA00023077"/>
    </source>
</evidence>
<evidence type="ECO:0000256" key="6">
    <source>
        <dbReference type="ARBA" id="ARBA00022692"/>
    </source>
</evidence>
<evidence type="ECO:0000256" key="5">
    <source>
        <dbReference type="ARBA" id="ARBA00022496"/>
    </source>
</evidence>
<evidence type="ECO:0000256" key="13">
    <source>
        <dbReference type="ARBA" id="ARBA00023237"/>
    </source>
</evidence>
<feature type="short sequence motif" description="TonB C-terminal box" evidence="15">
    <location>
        <begin position="804"/>
        <end position="821"/>
    </location>
</feature>
<evidence type="ECO:0000256" key="2">
    <source>
        <dbReference type="ARBA" id="ARBA00009810"/>
    </source>
</evidence>
<keyword evidence="13 14" id="KW-0998">Cell outer membrane</keyword>
<gene>
    <name evidence="19" type="primary">fatA_2</name>
    <name evidence="19" type="ORF">LMG18101_02713</name>
</gene>
<dbReference type="InterPro" id="IPR010917">
    <property type="entry name" value="TonB_rcpt_CS"/>
</dbReference>
<proteinExistence type="inferred from homology"/>
<keyword evidence="11 14" id="KW-0472">Membrane</keyword>
<evidence type="ECO:0000256" key="12">
    <source>
        <dbReference type="ARBA" id="ARBA00023170"/>
    </source>
</evidence>
<keyword evidence="9" id="KW-0406">Ion transport</keyword>
<dbReference type="Gene3D" id="2.170.130.10">
    <property type="entry name" value="TonB-dependent receptor, plug domain"/>
    <property type="match status" value="1"/>
</dbReference>
<keyword evidence="8" id="KW-0408">Iron</keyword>
<dbReference type="Pfam" id="PF07715">
    <property type="entry name" value="Plug"/>
    <property type="match status" value="1"/>
</dbReference>
<dbReference type="InterPro" id="IPR036942">
    <property type="entry name" value="Beta-barrel_TonB_sf"/>
</dbReference>
<organism evidence="19 20">
    <name type="scientific">Ralstonia flaminis</name>
    <dbReference type="NCBI Taxonomy" id="3058597"/>
    <lineage>
        <taxon>Bacteria</taxon>
        <taxon>Pseudomonadati</taxon>
        <taxon>Pseudomonadota</taxon>
        <taxon>Betaproteobacteria</taxon>
        <taxon>Burkholderiales</taxon>
        <taxon>Burkholderiaceae</taxon>
        <taxon>Ralstonia</taxon>
    </lineage>
</organism>
<dbReference type="Pfam" id="PF00593">
    <property type="entry name" value="TonB_dep_Rec_b-barrel"/>
    <property type="match status" value="1"/>
</dbReference>
<evidence type="ECO:0000256" key="17">
    <source>
        <dbReference type="SAM" id="MobiDB-lite"/>
    </source>
</evidence>
<dbReference type="InterPro" id="IPR039426">
    <property type="entry name" value="TonB-dep_rcpt-like"/>
</dbReference>
<keyword evidence="10 16" id="KW-0798">TonB box</keyword>
<sequence>MGCYPLSASTQLAGQPGTLRLRRHLLAIGQAVALLVAASPHAGAQAAPAGSATATARQSYAIPAGALQPALTRFGVQAGVLVSYEAANLAGRRTAGLHGQYGAADGLDALLQGSGLHAQPVPGGFAIQPAPAPTPVETTGTSSATVTLPTATVSAARGATYPGGQIARDAQLGLLGNTNAIDSPYSSTTYTARTIQDQQAQTIADVLANDPTVRYTTSTGHIYENYTVRGFDITSSDLAFNGMYGLAPFGHAPTEFIDRVELLRGPTALLTGMSPSGAVGGAINLIPKRATAKPVMQFSTHYQSDGYVAGAVDMGRRFGDDKAVGIRFNGAYGDGRTGLDGQGRRRELGAIALDYAGEHVRASVDAYASDEEIRNGSAWMASFTRNVVSPPAPGTNILRGVHGRIENQAIVAHGEVDFAPDWTAYAGLGTLSHRYSGFINGTRANGIQPNGNYTGVTYHQRGFADTLSAEAGVRGTVRTGPVEHRLVVGYTQLDLRTGTVNNASSSFISNIYAPVQAIIAPEPGEPPKTSDTTLTSLAVADTMAFAQEAVLLTLGARHQRVQAKSFSAATGAQTADYDQSAITPSVGLVVKPWGQGLSLYGNYIEGLSQGDTVTDVTARNYQQVFAPYKTKQMEAGIKWENGRLTQTLSVFQIRRPSLVKDNATNLYSPDGERRNRGIEWTIAGEVTPGVRLLGGVAYTRSVLTHTANGLYDGNTAFGSPTWSGNLGAEWDVPWVPGLTLAGRATYTGAQYVNSSNTQRIDSWTRYDAGVRYLTRIMGKRVGFFANVENLLNKSYWAGSFNDGYVTQNAPRTFKLTTTIDF</sequence>
<dbReference type="Gene3D" id="3.55.50.30">
    <property type="match status" value="1"/>
</dbReference>
<accession>A0ABN9JPG4</accession>
<evidence type="ECO:0000256" key="16">
    <source>
        <dbReference type="RuleBase" id="RU003357"/>
    </source>
</evidence>
<dbReference type="Gene3D" id="2.40.170.20">
    <property type="entry name" value="TonB-dependent receptor, beta-barrel domain"/>
    <property type="match status" value="1"/>
</dbReference>
<evidence type="ECO:0000259" key="18">
    <source>
        <dbReference type="SMART" id="SM00965"/>
    </source>
</evidence>
<evidence type="ECO:0000313" key="19">
    <source>
        <dbReference type="EMBL" id="CAJ0815818.1"/>
    </source>
</evidence>
<dbReference type="CDD" id="cd01347">
    <property type="entry name" value="ligand_gated_channel"/>
    <property type="match status" value="1"/>
</dbReference>
<dbReference type="SUPFAM" id="SSF56935">
    <property type="entry name" value="Porins"/>
    <property type="match status" value="1"/>
</dbReference>